<evidence type="ECO:0000259" key="2">
    <source>
        <dbReference type="SMART" id="SM00822"/>
    </source>
</evidence>
<gene>
    <name evidence="3" type="ORF">SAMN04488546_4217</name>
</gene>
<dbReference type="PANTHER" id="PTHR42760">
    <property type="entry name" value="SHORT-CHAIN DEHYDROGENASES/REDUCTASES FAMILY MEMBER"/>
    <property type="match status" value="1"/>
</dbReference>
<dbReference type="EMBL" id="FOIE01000010">
    <property type="protein sequence ID" value="SET91748.1"/>
    <property type="molecule type" value="Genomic_DNA"/>
</dbReference>
<dbReference type="Pfam" id="PF13561">
    <property type="entry name" value="adh_short_C2"/>
    <property type="match status" value="1"/>
</dbReference>
<dbReference type="Proteomes" id="UP000198507">
    <property type="component" value="Unassembled WGS sequence"/>
</dbReference>
<dbReference type="PROSITE" id="PS00061">
    <property type="entry name" value="ADH_SHORT"/>
    <property type="match status" value="1"/>
</dbReference>
<protein>
    <submittedName>
        <fullName evidence="3">3-oxoacyl-[acyl-carrier protein] reductase</fullName>
    </submittedName>
</protein>
<evidence type="ECO:0000313" key="4">
    <source>
        <dbReference type="Proteomes" id="UP000198507"/>
    </source>
</evidence>
<dbReference type="NCBIfam" id="NF006110">
    <property type="entry name" value="PRK08261.1"/>
    <property type="match status" value="1"/>
</dbReference>
<dbReference type="OrthoDB" id="9804774at2"/>
<proteinExistence type="inferred from homology"/>
<evidence type="ECO:0000256" key="1">
    <source>
        <dbReference type="ARBA" id="ARBA00006484"/>
    </source>
</evidence>
<comment type="similarity">
    <text evidence="1">Belongs to the short-chain dehydrogenases/reductases (SDR) family.</text>
</comment>
<name>A0A1I0I7D6_9ACTN</name>
<dbReference type="SUPFAM" id="SSF51735">
    <property type="entry name" value="NAD(P)-binding Rossmann-fold domains"/>
    <property type="match status" value="1"/>
</dbReference>
<dbReference type="FunFam" id="3.40.50.720:FF:000338">
    <property type="entry name" value="3-oxoacyl-ACP reductase FabG"/>
    <property type="match status" value="1"/>
</dbReference>
<dbReference type="AlphaFoldDB" id="A0A1I0I7D6"/>
<keyword evidence="4" id="KW-1185">Reference proteome</keyword>
<dbReference type="SMART" id="SM00822">
    <property type="entry name" value="PKS_KR"/>
    <property type="match status" value="1"/>
</dbReference>
<dbReference type="InterPro" id="IPR036291">
    <property type="entry name" value="NAD(P)-bd_dom_sf"/>
</dbReference>
<dbReference type="InterPro" id="IPR002347">
    <property type="entry name" value="SDR_fam"/>
</dbReference>
<organism evidence="3 4">
    <name type="scientific">Geodermatophilus poikilotrophus</name>
    <dbReference type="NCBI Taxonomy" id="1333667"/>
    <lineage>
        <taxon>Bacteria</taxon>
        <taxon>Bacillati</taxon>
        <taxon>Actinomycetota</taxon>
        <taxon>Actinomycetes</taxon>
        <taxon>Geodermatophilales</taxon>
        <taxon>Geodermatophilaceae</taxon>
        <taxon>Geodermatophilus</taxon>
    </lineage>
</organism>
<dbReference type="InterPro" id="IPR020904">
    <property type="entry name" value="Sc_DH/Rdtase_CS"/>
</dbReference>
<dbReference type="PANTHER" id="PTHR42760:SF78">
    <property type="entry name" value="3-OXOACYL-[ACYL-CARRIER-PROTEIN] REDUCTASE [NADH]"/>
    <property type="match status" value="1"/>
</dbReference>
<dbReference type="RefSeq" id="WP_091447921.1">
    <property type="nucleotide sequence ID" value="NZ_FOIE01000010.1"/>
</dbReference>
<evidence type="ECO:0000313" key="3">
    <source>
        <dbReference type="EMBL" id="SET91748.1"/>
    </source>
</evidence>
<reference evidence="4" key="1">
    <citation type="submission" date="2016-10" db="EMBL/GenBank/DDBJ databases">
        <authorList>
            <person name="Varghese N."/>
            <person name="Submissions S."/>
        </authorList>
    </citation>
    <scope>NUCLEOTIDE SEQUENCE [LARGE SCALE GENOMIC DNA]</scope>
    <source>
        <strain evidence="4">DSM 44209</strain>
    </source>
</reference>
<dbReference type="PRINTS" id="PR00081">
    <property type="entry name" value="GDHRDH"/>
</dbReference>
<dbReference type="PRINTS" id="PR00080">
    <property type="entry name" value="SDRFAMILY"/>
</dbReference>
<feature type="domain" description="Ketoreductase" evidence="2">
    <location>
        <begin position="207"/>
        <end position="394"/>
    </location>
</feature>
<accession>A0A1I0I7D6</accession>
<dbReference type="Gene3D" id="3.40.50.720">
    <property type="entry name" value="NAD(P)-binding Rossmann-like Domain"/>
    <property type="match status" value="2"/>
</dbReference>
<sequence length="452" mass="45958">MGDWYRDLANSGVGSTLVGQLGLPRPAVLRRYEPGAPLLTGPAVVGTAGAGRLRETLTRVLEDAGVTVLPGVDDDGGRLAAVLLDATGGTGPADLAAAYEFLAPAVRRLGPSGRVLVLADPPSDADSPAQAAARQALEGLVRSVAKELRNGGTANLLVVPADAGASVPGPVRFFLSGRSAYVDGQVVRLTAADVPAGEDAERPLAGKVAVVTGAARGIGASIARVVARDGAHVVAVDVPAAGDKLAEVANEIGGTAFQLDVTAPDAAQRLVAHLRERRHAGVGPGVDVVVHNAGITRDKLLVNMDAARWNSVMAVNLQAQLDLTQALLDADGVLRPGARVVCVSSQSGIAGNRGQTNYAASKAGVIGMVRAWAPAFAERGATINAVAPGFIVTEMTAKMPFGTREIGSRINSLQQGGLPVDVAETIAWLSRPSAAGVNGQVVRVCGQSFLGA</sequence>
<dbReference type="InterPro" id="IPR057326">
    <property type="entry name" value="KR_dom"/>
</dbReference>
<dbReference type="GO" id="GO:0016616">
    <property type="term" value="F:oxidoreductase activity, acting on the CH-OH group of donors, NAD or NADP as acceptor"/>
    <property type="evidence" value="ECO:0007669"/>
    <property type="project" value="UniProtKB-ARBA"/>
</dbReference>